<keyword evidence="3" id="KW-1185">Reference proteome</keyword>
<proteinExistence type="predicted"/>
<reference evidence="2 3" key="1">
    <citation type="submission" date="2024-06" db="EMBL/GenBank/DDBJ databases">
        <title>The Natural Products Discovery Center: Release of the First 8490 Sequenced Strains for Exploring Actinobacteria Biosynthetic Diversity.</title>
        <authorList>
            <person name="Kalkreuter E."/>
            <person name="Kautsar S.A."/>
            <person name="Yang D."/>
            <person name="Bader C.D."/>
            <person name="Teijaro C.N."/>
            <person name="Fluegel L."/>
            <person name="Davis C.M."/>
            <person name="Simpson J.R."/>
            <person name="Lauterbach L."/>
            <person name="Steele A.D."/>
            <person name="Gui C."/>
            <person name="Meng S."/>
            <person name="Li G."/>
            <person name="Viehrig K."/>
            <person name="Ye F."/>
            <person name="Su P."/>
            <person name="Kiefer A.F."/>
            <person name="Nichols A."/>
            <person name="Cepeda A.J."/>
            <person name="Yan W."/>
            <person name="Fan B."/>
            <person name="Jiang Y."/>
            <person name="Adhikari A."/>
            <person name="Zheng C.-J."/>
            <person name="Schuster L."/>
            <person name="Cowan T.M."/>
            <person name="Smanski M.J."/>
            <person name="Chevrette M.G."/>
            <person name="De Carvalho L.P.S."/>
            <person name="Shen B."/>
        </authorList>
    </citation>
    <scope>NUCLEOTIDE SEQUENCE [LARGE SCALE GENOMIC DNA]</scope>
    <source>
        <strain evidence="2 3">NPDC052347</strain>
    </source>
</reference>
<dbReference type="EMBL" id="JBFAUK010000012">
    <property type="protein sequence ID" value="MEV5508179.1"/>
    <property type="molecule type" value="Genomic_DNA"/>
</dbReference>
<evidence type="ECO:0000313" key="2">
    <source>
        <dbReference type="EMBL" id="MEV5508179.1"/>
    </source>
</evidence>
<dbReference type="EC" id="3.1.3.-" evidence="2"/>
<dbReference type="RefSeq" id="WP_109280217.1">
    <property type="nucleotide sequence ID" value="NZ_JBFAUK010000012.1"/>
</dbReference>
<sequence>MQDRYLYLARHGEATPDERALTEAGQRQAELLGRRLRGVPLTAVHHGPLPRAAQTARLIAEQLGTVPLRECEAAGDYIPYVPERGELPPDIAEAMLPRLASVPAGERARGAELARQALTDFTGPEEHGDRPRHELVVTHAFLVAWLVRAAMGAPAWRWMGLNHGNAALTVIRYAPARPAAVLVYNDVGHLPDDLRWTGFPPELRTP</sequence>
<comment type="caution">
    <text evidence="2">The sequence shown here is derived from an EMBL/GenBank/DDBJ whole genome shotgun (WGS) entry which is preliminary data.</text>
</comment>
<dbReference type="InterPro" id="IPR013078">
    <property type="entry name" value="His_Pase_superF_clade-1"/>
</dbReference>
<dbReference type="InterPro" id="IPR051021">
    <property type="entry name" value="Mito_Ser/Thr_phosphatase"/>
</dbReference>
<name>A0ABV3JZ67_STRON</name>
<keyword evidence="1 2" id="KW-0378">Hydrolase</keyword>
<dbReference type="InterPro" id="IPR029033">
    <property type="entry name" value="His_PPase_superfam"/>
</dbReference>
<gene>
    <name evidence="2" type="ORF">AB0L16_17115</name>
</gene>
<dbReference type="GO" id="GO:0016787">
    <property type="term" value="F:hydrolase activity"/>
    <property type="evidence" value="ECO:0007669"/>
    <property type="project" value="UniProtKB-KW"/>
</dbReference>
<accession>A0ABV3JZ67</accession>
<dbReference type="Pfam" id="PF00300">
    <property type="entry name" value="His_Phos_1"/>
    <property type="match status" value="1"/>
</dbReference>
<dbReference type="PANTHER" id="PTHR20935">
    <property type="entry name" value="PHOSPHOGLYCERATE MUTASE-RELATED"/>
    <property type="match status" value="1"/>
</dbReference>
<organism evidence="2 3">
    <name type="scientific">Streptomyces orinoci</name>
    <name type="common">Streptoverticillium orinoci</name>
    <dbReference type="NCBI Taxonomy" id="67339"/>
    <lineage>
        <taxon>Bacteria</taxon>
        <taxon>Bacillati</taxon>
        <taxon>Actinomycetota</taxon>
        <taxon>Actinomycetes</taxon>
        <taxon>Kitasatosporales</taxon>
        <taxon>Streptomycetaceae</taxon>
        <taxon>Streptomyces</taxon>
    </lineage>
</organism>
<dbReference type="SMART" id="SM00855">
    <property type="entry name" value="PGAM"/>
    <property type="match status" value="1"/>
</dbReference>
<dbReference type="Proteomes" id="UP001552594">
    <property type="component" value="Unassembled WGS sequence"/>
</dbReference>
<evidence type="ECO:0000256" key="1">
    <source>
        <dbReference type="ARBA" id="ARBA00022801"/>
    </source>
</evidence>
<dbReference type="Gene3D" id="3.40.50.1240">
    <property type="entry name" value="Phosphoglycerate mutase-like"/>
    <property type="match status" value="1"/>
</dbReference>
<dbReference type="CDD" id="cd07067">
    <property type="entry name" value="HP_PGM_like"/>
    <property type="match status" value="1"/>
</dbReference>
<protein>
    <submittedName>
        <fullName evidence="2">Histidine phosphatase family protein</fullName>
        <ecNumber evidence="2">3.1.3.-</ecNumber>
    </submittedName>
</protein>
<dbReference type="SUPFAM" id="SSF53254">
    <property type="entry name" value="Phosphoglycerate mutase-like"/>
    <property type="match status" value="1"/>
</dbReference>
<dbReference type="PANTHER" id="PTHR20935:SF0">
    <property type="entry name" value="SERINE_THREONINE-PROTEIN PHOSPHATASE PGAM5, MITOCHONDRIAL"/>
    <property type="match status" value="1"/>
</dbReference>
<evidence type="ECO:0000313" key="3">
    <source>
        <dbReference type="Proteomes" id="UP001552594"/>
    </source>
</evidence>